<comment type="caution">
    <text evidence="2">The sequence shown here is derived from an EMBL/GenBank/DDBJ whole genome shotgun (WGS) entry which is preliminary data.</text>
</comment>
<evidence type="ECO:0000313" key="2">
    <source>
        <dbReference type="EMBL" id="KAK1751974.1"/>
    </source>
</evidence>
<dbReference type="EMBL" id="MU839840">
    <property type="protein sequence ID" value="KAK1751974.1"/>
    <property type="molecule type" value="Genomic_DNA"/>
</dbReference>
<dbReference type="InterPro" id="IPR015422">
    <property type="entry name" value="PyrdxlP-dep_Trfase_small"/>
</dbReference>
<evidence type="ECO:0000259" key="1">
    <source>
        <dbReference type="Pfam" id="PF00155"/>
    </source>
</evidence>
<organism evidence="2 3">
    <name type="scientific">Echria macrotheca</name>
    <dbReference type="NCBI Taxonomy" id="438768"/>
    <lineage>
        <taxon>Eukaryota</taxon>
        <taxon>Fungi</taxon>
        <taxon>Dikarya</taxon>
        <taxon>Ascomycota</taxon>
        <taxon>Pezizomycotina</taxon>
        <taxon>Sordariomycetes</taxon>
        <taxon>Sordariomycetidae</taxon>
        <taxon>Sordariales</taxon>
        <taxon>Schizotheciaceae</taxon>
        <taxon>Echria</taxon>
    </lineage>
</organism>
<dbReference type="PANTHER" id="PTHR42858">
    <property type="entry name" value="AMINOTRANSFERASE"/>
    <property type="match status" value="1"/>
</dbReference>
<dbReference type="InterPro" id="IPR015421">
    <property type="entry name" value="PyrdxlP-dep_Trfase_major"/>
</dbReference>
<dbReference type="GO" id="GO:0047536">
    <property type="term" value="F:2-aminoadipate transaminase activity"/>
    <property type="evidence" value="ECO:0007669"/>
    <property type="project" value="TreeGrafter"/>
</dbReference>
<keyword evidence="2" id="KW-0808">Transferase</keyword>
<dbReference type="Proteomes" id="UP001239445">
    <property type="component" value="Unassembled WGS sequence"/>
</dbReference>
<dbReference type="AlphaFoldDB" id="A0AAJ0B5B8"/>
<feature type="domain" description="Aminotransferase class I/classII large" evidence="1">
    <location>
        <begin position="94"/>
        <end position="455"/>
    </location>
</feature>
<dbReference type="Gene3D" id="3.40.640.10">
    <property type="entry name" value="Type I PLP-dependent aspartate aminotransferase-like (Major domain)"/>
    <property type="match status" value="1"/>
</dbReference>
<name>A0AAJ0B5B8_9PEZI</name>
<dbReference type="InterPro" id="IPR004839">
    <property type="entry name" value="Aminotransferase_I/II_large"/>
</dbReference>
<dbReference type="InterPro" id="IPR015424">
    <property type="entry name" value="PyrdxlP-dep_Trfase"/>
</dbReference>
<gene>
    <name evidence="2" type="ORF">QBC47DRAFT_328348</name>
</gene>
<dbReference type="GO" id="GO:0030170">
    <property type="term" value="F:pyridoxal phosphate binding"/>
    <property type="evidence" value="ECO:0007669"/>
    <property type="project" value="InterPro"/>
</dbReference>
<accession>A0AAJ0B5B8</accession>
<dbReference type="CDD" id="cd00609">
    <property type="entry name" value="AAT_like"/>
    <property type="match status" value="1"/>
</dbReference>
<dbReference type="Pfam" id="PF00155">
    <property type="entry name" value="Aminotran_1_2"/>
    <property type="match status" value="1"/>
</dbReference>
<evidence type="ECO:0000313" key="3">
    <source>
        <dbReference type="Proteomes" id="UP001239445"/>
    </source>
</evidence>
<dbReference type="SUPFAM" id="SSF53383">
    <property type="entry name" value="PLP-dependent transferases"/>
    <property type="match status" value="1"/>
</dbReference>
<dbReference type="Gene3D" id="3.90.1150.10">
    <property type="entry name" value="Aspartate Aminotransferase, domain 1"/>
    <property type="match status" value="1"/>
</dbReference>
<feature type="non-terminal residue" evidence="2">
    <location>
        <position position="507"/>
    </location>
</feature>
<proteinExistence type="predicted"/>
<reference evidence="2" key="1">
    <citation type="submission" date="2023-06" db="EMBL/GenBank/DDBJ databases">
        <title>Genome-scale phylogeny and comparative genomics of the fungal order Sordariales.</title>
        <authorList>
            <consortium name="Lawrence Berkeley National Laboratory"/>
            <person name="Hensen N."/>
            <person name="Bonometti L."/>
            <person name="Westerberg I."/>
            <person name="Brannstrom I.O."/>
            <person name="Guillou S."/>
            <person name="Cros-Aarteil S."/>
            <person name="Calhoun S."/>
            <person name="Haridas S."/>
            <person name="Kuo A."/>
            <person name="Mondo S."/>
            <person name="Pangilinan J."/>
            <person name="Riley R."/>
            <person name="Labutti K."/>
            <person name="Andreopoulos B."/>
            <person name="Lipzen A."/>
            <person name="Chen C."/>
            <person name="Yanf M."/>
            <person name="Daum C."/>
            <person name="Ng V."/>
            <person name="Clum A."/>
            <person name="Steindorff A."/>
            <person name="Ohm R."/>
            <person name="Martin F."/>
            <person name="Silar P."/>
            <person name="Natvig D."/>
            <person name="Lalanne C."/>
            <person name="Gautier V."/>
            <person name="Ament-Velasquez S.L."/>
            <person name="Kruys A."/>
            <person name="Hutchinson M.I."/>
            <person name="Powell A.J."/>
            <person name="Barry K."/>
            <person name="Miller A.N."/>
            <person name="Grigoriev I.V."/>
            <person name="Debuchy R."/>
            <person name="Gladieux P."/>
            <person name="Thoren M.H."/>
            <person name="Johannesson H."/>
        </authorList>
    </citation>
    <scope>NUCLEOTIDE SEQUENCE</scope>
    <source>
        <strain evidence="2">PSN4</strain>
    </source>
</reference>
<protein>
    <submittedName>
        <fullName evidence="2">Pyridoxal phosphate-dependent transferase</fullName>
    </submittedName>
</protein>
<sequence length="507" mass="54844">MRRSWTTTGRCLGVVYRTRRRYIPFNSITSPRPASTMGSKAVSLPSLEAEAKPKPKPLINLLRGWPSPAVLPVSLLRQAADEVFSDERVYVPALQYGPDPGYQPLREALATWLGSVYRVAAAGRAADEICVTGGASQNMACVLASFTDPAWTRGVWAVMPCYYLACPIFGDAGFAGPERLRGVPEDEEGVDIGWLEGRLRECDEREGEGDRPAYKTPGPHRKLYRHIIYVVPTCANPSGKTMTLARRQALVRLARRHDALIISDDVYDLLQWPTTPSPSPFSPLLPPLPRLSDIDLSLGRSEFDPPDKHFGHAISNGSFSKLVGPGVRTGWTHASPDFVTGLSQNGATRSGGAPSQLCAAMVTRLLASGQLDEHLANVTRPALRDRHALMLRCIRRELGPLGVRVREEGEAGSNVAGGYFVWLTLPEGGPTAGEVAERAREVENLVIAPGGLFVVGDAVIGEGEQFGMNMRLCFSWEGVEEVEEGVVRLGRVLGGLMGEGGQKKGGG</sequence>
<dbReference type="PANTHER" id="PTHR42858:SF1">
    <property type="entry name" value="LD15494P"/>
    <property type="match status" value="1"/>
</dbReference>
<keyword evidence="3" id="KW-1185">Reference proteome</keyword>